<keyword evidence="2" id="KW-0812">Transmembrane</keyword>
<organism evidence="3 4">
    <name type="scientific">Streptomyces zaomyceticus</name>
    <dbReference type="NCBI Taxonomy" id="68286"/>
    <lineage>
        <taxon>Bacteria</taxon>
        <taxon>Bacillati</taxon>
        <taxon>Actinomycetota</taxon>
        <taxon>Actinomycetes</taxon>
        <taxon>Kitasatosporales</taxon>
        <taxon>Streptomycetaceae</taxon>
        <taxon>Streptomyces</taxon>
    </lineage>
</organism>
<evidence type="ECO:0000313" key="3">
    <source>
        <dbReference type="EMBL" id="WTR68603.1"/>
    </source>
</evidence>
<keyword evidence="2" id="KW-1133">Transmembrane helix</keyword>
<dbReference type="RefSeq" id="WP_406333492.1">
    <property type="nucleotide sequence ID" value="NZ_CP108188.1"/>
</dbReference>
<evidence type="ECO:0008006" key="5">
    <source>
        <dbReference type="Google" id="ProtNLM"/>
    </source>
</evidence>
<sequence length="152" mass="15779">MSENALPEPDDVTKAPGAVDDGDGDDGGCDDGYRDGDREGVADGRAESGVGCLLAVAGVAVAGIYALPRAEFSIEGGFEGHARDWSVILVDVPLILLAGLLVPPMTWAAATRWLRPWVAFLVCVAVAVLGLWGVSAVWHPRQTPDPGYGPGI</sequence>
<evidence type="ECO:0000256" key="2">
    <source>
        <dbReference type="SAM" id="Phobius"/>
    </source>
</evidence>
<dbReference type="Proteomes" id="UP001622594">
    <property type="component" value="Chromosome"/>
</dbReference>
<name>A0ABZ1L825_9ACTN</name>
<feature type="compositionally biased region" description="Acidic residues" evidence="1">
    <location>
        <begin position="20"/>
        <end position="29"/>
    </location>
</feature>
<accession>A0ABZ1L825</accession>
<feature type="region of interest" description="Disordered" evidence="1">
    <location>
        <begin position="1"/>
        <end position="40"/>
    </location>
</feature>
<feature type="transmembrane region" description="Helical" evidence="2">
    <location>
        <begin position="87"/>
        <end position="110"/>
    </location>
</feature>
<reference evidence="3 4" key="1">
    <citation type="submission" date="2022-10" db="EMBL/GenBank/DDBJ databases">
        <title>The complete genomes of actinobacterial strains from the NBC collection.</title>
        <authorList>
            <person name="Joergensen T.S."/>
            <person name="Alvarez Arevalo M."/>
            <person name="Sterndorff E.B."/>
            <person name="Faurdal D."/>
            <person name="Vuksanovic O."/>
            <person name="Mourched A.-S."/>
            <person name="Charusanti P."/>
            <person name="Shaw S."/>
            <person name="Blin K."/>
            <person name="Weber T."/>
        </authorList>
    </citation>
    <scope>NUCLEOTIDE SEQUENCE [LARGE SCALE GENOMIC DNA]</scope>
    <source>
        <strain evidence="3 4">NBC_00123</strain>
    </source>
</reference>
<keyword evidence="4" id="KW-1185">Reference proteome</keyword>
<protein>
    <recommendedName>
        <fullName evidence="5">Integral membrane protein</fullName>
    </recommendedName>
</protein>
<evidence type="ECO:0000313" key="4">
    <source>
        <dbReference type="Proteomes" id="UP001622594"/>
    </source>
</evidence>
<feature type="transmembrane region" description="Helical" evidence="2">
    <location>
        <begin position="117"/>
        <end position="138"/>
    </location>
</feature>
<proteinExistence type="predicted"/>
<feature type="compositionally biased region" description="Basic and acidic residues" evidence="1">
    <location>
        <begin position="31"/>
        <end position="40"/>
    </location>
</feature>
<evidence type="ECO:0000256" key="1">
    <source>
        <dbReference type="SAM" id="MobiDB-lite"/>
    </source>
</evidence>
<dbReference type="EMBL" id="CP108188">
    <property type="protein sequence ID" value="WTR68603.1"/>
    <property type="molecule type" value="Genomic_DNA"/>
</dbReference>
<feature type="transmembrane region" description="Helical" evidence="2">
    <location>
        <begin position="48"/>
        <end position="67"/>
    </location>
</feature>
<keyword evidence="2" id="KW-0472">Membrane</keyword>
<gene>
    <name evidence="3" type="ORF">OG814_04610</name>
</gene>